<proteinExistence type="predicted"/>
<comment type="caution">
    <text evidence="1">The sequence shown here is derived from an EMBL/GenBank/DDBJ whole genome shotgun (WGS) entry which is preliminary data.</text>
</comment>
<gene>
    <name evidence="1" type="ORF">L195_g041650</name>
</gene>
<sequence length="63" mass="6893">MGKNNSLMFQWPWNGCLQALLAFCSDESVSSKASLDLSINQVMNALNSPLNPPSCLYRNSTPS</sequence>
<organism evidence="1 2">
    <name type="scientific">Trifolium pratense</name>
    <name type="common">Red clover</name>
    <dbReference type="NCBI Taxonomy" id="57577"/>
    <lineage>
        <taxon>Eukaryota</taxon>
        <taxon>Viridiplantae</taxon>
        <taxon>Streptophyta</taxon>
        <taxon>Embryophyta</taxon>
        <taxon>Tracheophyta</taxon>
        <taxon>Spermatophyta</taxon>
        <taxon>Magnoliopsida</taxon>
        <taxon>eudicotyledons</taxon>
        <taxon>Gunneridae</taxon>
        <taxon>Pentapetalae</taxon>
        <taxon>rosids</taxon>
        <taxon>fabids</taxon>
        <taxon>Fabales</taxon>
        <taxon>Fabaceae</taxon>
        <taxon>Papilionoideae</taxon>
        <taxon>50 kb inversion clade</taxon>
        <taxon>NPAAA clade</taxon>
        <taxon>Hologalegina</taxon>
        <taxon>IRL clade</taxon>
        <taxon>Trifolieae</taxon>
        <taxon>Trifolium</taxon>
    </lineage>
</organism>
<dbReference type="EMBL" id="ASHM01049089">
    <property type="protein sequence ID" value="PNX85580.1"/>
    <property type="molecule type" value="Genomic_DNA"/>
</dbReference>
<accession>A0A2K3M471</accession>
<name>A0A2K3M471_TRIPR</name>
<reference evidence="1 2" key="1">
    <citation type="journal article" date="2014" name="Am. J. Bot.">
        <title>Genome assembly and annotation for red clover (Trifolium pratense; Fabaceae).</title>
        <authorList>
            <person name="Istvanek J."/>
            <person name="Jaros M."/>
            <person name="Krenek A."/>
            <person name="Repkova J."/>
        </authorList>
    </citation>
    <scope>NUCLEOTIDE SEQUENCE [LARGE SCALE GENOMIC DNA]</scope>
    <source>
        <strain evidence="2">cv. Tatra</strain>
        <tissue evidence="1">Young leaves</tissue>
    </source>
</reference>
<dbReference type="AlphaFoldDB" id="A0A2K3M471"/>
<protein>
    <submittedName>
        <fullName evidence="1">Uncharacterized protein</fullName>
    </submittedName>
</protein>
<evidence type="ECO:0000313" key="1">
    <source>
        <dbReference type="EMBL" id="PNX85580.1"/>
    </source>
</evidence>
<dbReference type="Proteomes" id="UP000236291">
    <property type="component" value="Unassembled WGS sequence"/>
</dbReference>
<reference evidence="1 2" key="2">
    <citation type="journal article" date="2017" name="Front. Plant Sci.">
        <title>Gene Classification and Mining of Molecular Markers Useful in Red Clover (Trifolium pratense) Breeding.</title>
        <authorList>
            <person name="Istvanek J."/>
            <person name="Dluhosova J."/>
            <person name="Dluhos P."/>
            <person name="Patkova L."/>
            <person name="Nedelnik J."/>
            <person name="Repkova J."/>
        </authorList>
    </citation>
    <scope>NUCLEOTIDE SEQUENCE [LARGE SCALE GENOMIC DNA]</scope>
    <source>
        <strain evidence="2">cv. Tatra</strain>
        <tissue evidence="1">Young leaves</tissue>
    </source>
</reference>
<evidence type="ECO:0000313" key="2">
    <source>
        <dbReference type="Proteomes" id="UP000236291"/>
    </source>
</evidence>